<keyword evidence="1" id="KW-0862">Zinc</keyword>
<dbReference type="InterPro" id="IPR019718">
    <property type="entry name" value="DUF2602"/>
</dbReference>
<dbReference type="GO" id="GO:0008270">
    <property type="term" value="F:zinc ion binding"/>
    <property type="evidence" value="ECO:0007669"/>
    <property type="project" value="UniProtKB-KW"/>
</dbReference>
<keyword evidence="2" id="KW-1185">Reference proteome</keyword>
<gene>
    <name evidence="1" type="ORF">GXP70_12380</name>
</gene>
<sequence length="100" mass="11529">MKRTEAITRIGALLDQRCAVCPTRDAMNQQYKTAFSRIDGYCNRECLTGRELQALGKQLTLRSRKKIDESDEQKESHLEAAQHYDKIIIHRRVAHAQTSI</sequence>
<dbReference type="KEGG" id="plyc:GXP70_12380"/>
<name>A0A6C0FV23_9BACL</name>
<keyword evidence="1" id="KW-0863">Zinc-finger</keyword>
<keyword evidence="1" id="KW-0479">Metal-binding</keyword>
<dbReference type="EMBL" id="CP048209">
    <property type="protein sequence ID" value="QHT60657.1"/>
    <property type="molecule type" value="Genomic_DNA"/>
</dbReference>
<dbReference type="Proteomes" id="UP000476064">
    <property type="component" value="Chromosome"/>
</dbReference>
<accession>A0A6C0FV23</accession>
<dbReference type="Pfam" id="PF10782">
    <property type="entry name" value="zf-C2HCIx2C"/>
    <property type="match status" value="1"/>
</dbReference>
<evidence type="ECO:0000313" key="1">
    <source>
        <dbReference type="EMBL" id="QHT60657.1"/>
    </source>
</evidence>
<proteinExistence type="predicted"/>
<reference evidence="1 2" key="1">
    <citation type="submission" date="2020-01" db="EMBL/GenBank/DDBJ databases">
        <title>Paenibacillus sp. nov., isolated from tomato rhizosphere.</title>
        <authorList>
            <person name="Weon H.-Y."/>
            <person name="Lee S.A."/>
        </authorList>
    </citation>
    <scope>NUCLEOTIDE SEQUENCE [LARGE SCALE GENOMIC DNA]</scope>
    <source>
        <strain evidence="1 2">12200R-189</strain>
    </source>
</reference>
<evidence type="ECO:0000313" key="2">
    <source>
        <dbReference type="Proteomes" id="UP000476064"/>
    </source>
</evidence>
<dbReference type="AlphaFoldDB" id="A0A6C0FV23"/>
<protein>
    <submittedName>
        <fullName evidence="1">Zinc-finger domain-containing protein</fullName>
    </submittedName>
</protein>
<organism evidence="1 2">
    <name type="scientific">Paenibacillus lycopersici</name>
    <dbReference type="NCBI Taxonomy" id="2704462"/>
    <lineage>
        <taxon>Bacteria</taxon>
        <taxon>Bacillati</taxon>
        <taxon>Bacillota</taxon>
        <taxon>Bacilli</taxon>
        <taxon>Bacillales</taxon>
        <taxon>Paenibacillaceae</taxon>
        <taxon>Paenibacillus</taxon>
    </lineage>
</organism>
<dbReference type="RefSeq" id="WP_162357043.1">
    <property type="nucleotide sequence ID" value="NZ_CP048209.1"/>
</dbReference>